<accession>A0A1H9FRV8</accession>
<dbReference type="PROSITE" id="PS50801">
    <property type="entry name" value="STAS"/>
    <property type="match status" value="1"/>
</dbReference>
<keyword evidence="2" id="KW-1185">Reference proteome</keyword>
<reference evidence="1 2" key="1">
    <citation type="submission" date="2016-10" db="EMBL/GenBank/DDBJ databases">
        <authorList>
            <person name="de Groot N.N."/>
        </authorList>
    </citation>
    <scope>NUCLEOTIDE SEQUENCE [LARGE SCALE GENOMIC DNA]</scope>
    <source>
        <strain evidence="1 2">B25</strain>
    </source>
</reference>
<protein>
    <submittedName>
        <fullName evidence="1">Anti-anti-sigma factor</fullName>
    </submittedName>
</protein>
<gene>
    <name evidence="1" type="ORF">SAMN04487977_104126</name>
</gene>
<name>A0A1H9FRV8_9SPIR</name>
<evidence type="ECO:0000313" key="1">
    <source>
        <dbReference type="EMBL" id="SEQ40223.1"/>
    </source>
</evidence>
<evidence type="ECO:0000313" key="2">
    <source>
        <dbReference type="Proteomes" id="UP000182360"/>
    </source>
</evidence>
<dbReference type="InterPro" id="IPR036513">
    <property type="entry name" value="STAS_dom_sf"/>
</dbReference>
<proteinExistence type="predicted"/>
<dbReference type="SUPFAM" id="SSF52091">
    <property type="entry name" value="SpoIIaa-like"/>
    <property type="match status" value="1"/>
</dbReference>
<dbReference type="EMBL" id="FOFU01000004">
    <property type="protein sequence ID" value="SEQ40223.1"/>
    <property type="molecule type" value="Genomic_DNA"/>
</dbReference>
<dbReference type="OrthoDB" id="360941at2"/>
<dbReference type="Proteomes" id="UP000182360">
    <property type="component" value="Unassembled WGS sequence"/>
</dbReference>
<sequence length="108" mass="12078">MEQLSIVEKDGANYHLYELEGALNAYTIGEFQNMLYDAVHKNNIVLDMSKLVELDPAGIGFLMAAFNDSEDVGHKLYFMSMSNEAEKAISATGFKYLFNLINSVTEVN</sequence>
<dbReference type="InterPro" id="IPR002645">
    <property type="entry name" value="STAS_dom"/>
</dbReference>
<dbReference type="STRING" id="163.SAMN04487775_11119"/>
<dbReference type="CDD" id="cd07043">
    <property type="entry name" value="STAS_anti-anti-sigma_factors"/>
    <property type="match status" value="1"/>
</dbReference>
<dbReference type="eggNOG" id="COG1366">
    <property type="taxonomic scope" value="Bacteria"/>
</dbReference>
<dbReference type="Gene3D" id="3.30.750.24">
    <property type="entry name" value="STAS domain"/>
    <property type="match status" value="1"/>
</dbReference>
<organism evidence="1 2">
    <name type="scientific">Treponema bryantii</name>
    <dbReference type="NCBI Taxonomy" id="163"/>
    <lineage>
        <taxon>Bacteria</taxon>
        <taxon>Pseudomonadati</taxon>
        <taxon>Spirochaetota</taxon>
        <taxon>Spirochaetia</taxon>
        <taxon>Spirochaetales</taxon>
        <taxon>Treponemataceae</taxon>
        <taxon>Treponema</taxon>
    </lineage>
</organism>
<dbReference type="Pfam" id="PF01740">
    <property type="entry name" value="STAS"/>
    <property type="match status" value="1"/>
</dbReference>